<evidence type="ECO:0000256" key="1">
    <source>
        <dbReference type="SAM" id="SignalP"/>
    </source>
</evidence>
<dbReference type="AlphaFoldDB" id="A0A1H2RBY6"/>
<feature type="signal peptide" evidence="1">
    <location>
        <begin position="1"/>
        <end position="24"/>
    </location>
</feature>
<reference evidence="3 4" key="1">
    <citation type="submission" date="2016-10" db="EMBL/GenBank/DDBJ databases">
        <authorList>
            <person name="de Groot N.N."/>
        </authorList>
    </citation>
    <scope>NUCLEOTIDE SEQUENCE [LARGE SCALE GENOMIC DNA]</scope>
    <source>
        <strain evidence="3 4">DSM 24956</strain>
    </source>
</reference>
<gene>
    <name evidence="3" type="ORF">SAMN05444411_101183</name>
</gene>
<protein>
    <recommendedName>
        <fullName evidence="2">DUF4296 domain-containing protein</fullName>
    </recommendedName>
</protein>
<dbReference type="InterPro" id="IPR025381">
    <property type="entry name" value="DUF4296"/>
</dbReference>
<keyword evidence="1" id="KW-0732">Signal</keyword>
<dbReference type="OrthoDB" id="1525222at2"/>
<evidence type="ECO:0000313" key="4">
    <source>
        <dbReference type="Proteomes" id="UP000199595"/>
    </source>
</evidence>
<proteinExistence type="predicted"/>
<name>A0A1H2RBY6_9FLAO</name>
<evidence type="ECO:0000259" key="2">
    <source>
        <dbReference type="Pfam" id="PF14129"/>
    </source>
</evidence>
<evidence type="ECO:0000313" key="3">
    <source>
        <dbReference type="EMBL" id="SDW16169.1"/>
    </source>
</evidence>
<keyword evidence="4" id="KW-1185">Reference proteome</keyword>
<dbReference type="RefSeq" id="WP_090118772.1">
    <property type="nucleotide sequence ID" value="NZ_FNNJ01000001.1"/>
</dbReference>
<sequence length="142" mass="16548">MKTLLKFIILILTCSLLTFCTSNTIYKKPDNLIAKDQMVSIVTDMLMATGGNNIKNLNLERKVNYFPLIFEKYKIDSTAFNASNVYYTSRIDDYSDILKEVSERLEQKKEIFKSELKVRDSLKRIERKAKTISKDSIIKDFK</sequence>
<feature type="chain" id="PRO_5011765051" description="DUF4296 domain-containing protein" evidence="1">
    <location>
        <begin position="25"/>
        <end position="142"/>
    </location>
</feature>
<feature type="domain" description="DUF4296" evidence="2">
    <location>
        <begin position="29"/>
        <end position="110"/>
    </location>
</feature>
<dbReference type="STRING" id="762486.SAMN05444411_101183"/>
<dbReference type="EMBL" id="FNNJ01000001">
    <property type="protein sequence ID" value="SDW16169.1"/>
    <property type="molecule type" value="Genomic_DNA"/>
</dbReference>
<dbReference type="Pfam" id="PF14129">
    <property type="entry name" value="DUF4296"/>
    <property type="match status" value="1"/>
</dbReference>
<accession>A0A1H2RBY6</accession>
<organism evidence="3 4">
    <name type="scientific">Lutibacter oricola</name>
    <dbReference type="NCBI Taxonomy" id="762486"/>
    <lineage>
        <taxon>Bacteria</taxon>
        <taxon>Pseudomonadati</taxon>
        <taxon>Bacteroidota</taxon>
        <taxon>Flavobacteriia</taxon>
        <taxon>Flavobacteriales</taxon>
        <taxon>Flavobacteriaceae</taxon>
        <taxon>Lutibacter</taxon>
    </lineage>
</organism>
<dbReference type="Proteomes" id="UP000199595">
    <property type="component" value="Unassembled WGS sequence"/>
</dbReference>